<dbReference type="GO" id="GO:0032259">
    <property type="term" value="P:methylation"/>
    <property type="evidence" value="ECO:0007669"/>
    <property type="project" value="UniProtKB-KW"/>
</dbReference>
<dbReference type="PANTHER" id="PTHR10815:SF13">
    <property type="entry name" value="METHYLATED-DNA--PROTEIN-CYSTEINE METHYLTRANSFERASE"/>
    <property type="match status" value="1"/>
</dbReference>
<dbReference type="InterPro" id="IPR036388">
    <property type="entry name" value="WH-like_DNA-bd_sf"/>
</dbReference>
<evidence type="ECO:0000256" key="5">
    <source>
        <dbReference type="ARBA" id="ARBA00023204"/>
    </source>
</evidence>
<proteinExistence type="predicted"/>
<accession>X1NYZ9</accession>
<keyword evidence="5" id="KW-0234">DNA repair</keyword>
<keyword evidence="3" id="KW-0808">Transferase</keyword>
<dbReference type="PANTHER" id="PTHR10815">
    <property type="entry name" value="METHYLATED-DNA--PROTEIN-CYSTEINE METHYLTRANSFERASE"/>
    <property type="match status" value="1"/>
</dbReference>
<comment type="catalytic activity">
    <reaction evidence="6">
        <text>a 6-O-methyl-2'-deoxyguanosine in DNA + L-cysteinyl-[protein] = S-methyl-L-cysteinyl-[protein] + a 2'-deoxyguanosine in DNA</text>
        <dbReference type="Rhea" id="RHEA:24000"/>
        <dbReference type="Rhea" id="RHEA-COMP:10131"/>
        <dbReference type="Rhea" id="RHEA-COMP:10132"/>
        <dbReference type="Rhea" id="RHEA-COMP:11367"/>
        <dbReference type="Rhea" id="RHEA-COMP:11368"/>
        <dbReference type="ChEBI" id="CHEBI:29950"/>
        <dbReference type="ChEBI" id="CHEBI:82612"/>
        <dbReference type="ChEBI" id="CHEBI:85445"/>
        <dbReference type="ChEBI" id="CHEBI:85448"/>
        <dbReference type="EC" id="2.1.1.63"/>
    </reaction>
</comment>
<evidence type="ECO:0000313" key="8">
    <source>
        <dbReference type="EMBL" id="GAI35431.1"/>
    </source>
</evidence>
<dbReference type="InterPro" id="IPR001497">
    <property type="entry name" value="MethylDNA_cys_MeTrfase_AS"/>
</dbReference>
<comment type="caution">
    <text evidence="8">The sequence shown here is derived from an EMBL/GenBank/DDBJ whole genome shotgun (WGS) entry which is preliminary data.</text>
</comment>
<dbReference type="GO" id="GO:0003908">
    <property type="term" value="F:methylated-DNA-[protein]-cysteine S-methyltransferase activity"/>
    <property type="evidence" value="ECO:0007669"/>
    <property type="project" value="UniProtKB-EC"/>
</dbReference>
<dbReference type="NCBIfam" id="TIGR00589">
    <property type="entry name" value="ogt"/>
    <property type="match status" value="1"/>
</dbReference>
<dbReference type="SUPFAM" id="SSF46767">
    <property type="entry name" value="Methylated DNA-protein cysteine methyltransferase, C-terminal domain"/>
    <property type="match status" value="1"/>
</dbReference>
<evidence type="ECO:0000256" key="3">
    <source>
        <dbReference type="ARBA" id="ARBA00022679"/>
    </source>
</evidence>
<gene>
    <name evidence="8" type="ORF">S06H3_42026</name>
</gene>
<dbReference type="GO" id="GO:0006281">
    <property type="term" value="P:DNA repair"/>
    <property type="evidence" value="ECO:0007669"/>
    <property type="project" value="UniProtKB-KW"/>
</dbReference>
<evidence type="ECO:0000256" key="4">
    <source>
        <dbReference type="ARBA" id="ARBA00022763"/>
    </source>
</evidence>
<name>X1NYZ9_9ZZZZ</name>
<evidence type="ECO:0000256" key="6">
    <source>
        <dbReference type="ARBA" id="ARBA00049348"/>
    </source>
</evidence>
<dbReference type="EMBL" id="BARV01025956">
    <property type="protein sequence ID" value="GAI35431.1"/>
    <property type="molecule type" value="Genomic_DNA"/>
</dbReference>
<sequence length="105" mass="12133">MPKKFSKKLTTFFQRKVYEVVRKIPKGKVLNYKDVAWKAGRPRAWRAVGNILNKNRNPKIPCHRIIKSDGKVGGYSRGTKKKIALLKKEKVIINSHGKITSRFNK</sequence>
<dbReference type="InterPro" id="IPR014048">
    <property type="entry name" value="MethylDNA_cys_MeTrfase_DNA-bd"/>
</dbReference>
<dbReference type="Gene3D" id="1.10.10.10">
    <property type="entry name" value="Winged helix-like DNA-binding domain superfamily/Winged helix DNA-binding domain"/>
    <property type="match status" value="1"/>
</dbReference>
<dbReference type="CDD" id="cd06445">
    <property type="entry name" value="ATase"/>
    <property type="match status" value="1"/>
</dbReference>
<evidence type="ECO:0000256" key="2">
    <source>
        <dbReference type="ARBA" id="ARBA00022603"/>
    </source>
</evidence>
<protein>
    <recommendedName>
        <fullName evidence="7">Methylated-DNA-[protein]-cysteine S-methyltransferase DNA binding domain-containing protein</fullName>
    </recommendedName>
</protein>
<reference evidence="8" key="1">
    <citation type="journal article" date="2014" name="Front. Microbiol.">
        <title>High frequency of phylogenetically diverse reductive dehalogenase-homologous genes in deep subseafloor sedimentary metagenomes.</title>
        <authorList>
            <person name="Kawai M."/>
            <person name="Futagami T."/>
            <person name="Toyoda A."/>
            <person name="Takaki Y."/>
            <person name="Nishi S."/>
            <person name="Hori S."/>
            <person name="Arai W."/>
            <person name="Tsubouchi T."/>
            <person name="Morono Y."/>
            <person name="Uchiyama I."/>
            <person name="Ito T."/>
            <person name="Fujiyama A."/>
            <person name="Inagaki F."/>
            <person name="Takami H."/>
        </authorList>
    </citation>
    <scope>NUCLEOTIDE SEQUENCE</scope>
    <source>
        <strain evidence="8">Expedition CK06-06</strain>
    </source>
</reference>
<dbReference type="PROSITE" id="PS00374">
    <property type="entry name" value="MGMT"/>
    <property type="match status" value="1"/>
</dbReference>
<evidence type="ECO:0000259" key="7">
    <source>
        <dbReference type="Pfam" id="PF01035"/>
    </source>
</evidence>
<organism evidence="8">
    <name type="scientific">marine sediment metagenome</name>
    <dbReference type="NCBI Taxonomy" id="412755"/>
    <lineage>
        <taxon>unclassified sequences</taxon>
        <taxon>metagenomes</taxon>
        <taxon>ecological metagenomes</taxon>
    </lineage>
</organism>
<feature type="domain" description="Methylated-DNA-[protein]-cysteine S-methyltransferase DNA binding" evidence="7">
    <location>
        <begin position="13"/>
        <end position="91"/>
    </location>
</feature>
<dbReference type="Pfam" id="PF01035">
    <property type="entry name" value="DNA_binding_1"/>
    <property type="match status" value="1"/>
</dbReference>
<comment type="catalytic activity">
    <reaction evidence="1">
        <text>a 4-O-methyl-thymidine in DNA + L-cysteinyl-[protein] = a thymidine in DNA + S-methyl-L-cysteinyl-[protein]</text>
        <dbReference type="Rhea" id="RHEA:53428"/>
        <dbReference type="Rhea" id="RHEA-COMP:10131"/>
        <dbReference type="Rhea" id="RHEA-COMP:10132"/>
        <dbReference type="Rhea" id="RHEA-COMP:13555"/>
        <dbReference type="Rhea" id="RHEA-COMP:13556"/>
        <dbReference type="ChEBI" id="CHEBI:29950"/>
        <dbReference type="ChEBI" id="CHEBI:82612"/>
        <dbReference type="ChEBI" id="CHEBI:137386"/>
        <dbReference type="ChEBI" id="CHEBI:137387"/>
        <dbReference type="EC" id="2.1.1.63"/>
    </reaction>
</comment>
<evidence type="ECO:0000256" key="1">
    <source>
        <dbReference type="ARBA" id="ARBA00001286"/>
    </source>
</evidence>
<dbReference type="AlphaFoldDB" id="X1NYZ9"/>
<keyword evidence="4" id="KW-0227">DNA damage</keyword>
<dbReference type="InterPro" id="IPR036217">
    <property type="entry name" value="MethylDNA_cys_MeTrfase_DNAb"/>
</dbReference>
<keyword evidence="2" id="KW-0489">Methyltransferase</keyword>